<organism evidence="1 2">
    <name type="scientific">Marinobacter adhaerens</name>
    <dbReference type="NCBI Taxonomy" id="1033846"/>
    <lineage>
        <taxon>Bacteria</taxon>
        <taxon>Pseudomonadati</taxon>
        <taxon>Pseudomonadota</taxon>
        <taxon>Gammaproteobacteria</taxon>
        <taxon>Pseudomonadales</taxon>
        <taxon>Marinobacteraceae</taxon>
        <taxon>Marinobacter</taxon>
    </lineage>
</organism>
<gene>
    <name evidence="1" type="ORF">DC045_08655</name>
</gene>
<evidence type="ECO:0000313" key="1">
    <source>
        <dbReference type="EMBL" id="HBC34371.1"/>
    </source>
</evidence>
<proteinExistence type="predicted"/>
<protein>
    <submittedName>
        <fullName evidence="1">DNA primase</fullName>
    </submittedName>
</protein>
<name>A0A352ISD8_9GAMM</name>
<dbReference type="Proteomes" id="UP000263489">
    <property type="component" value="Unassembled WGS sequence"/>
</dbReference>
<feature type="non-terminal residue" evidence="1">
    <location>
        <position position="1"/>
    </location>
</feature>
<comment type="caution">
    <text evidence="1">The sequence shown here is derived from an EMBL/GenBank/DDBJ whole genome shotgun (WGS) entry which is preliminary data.</text>
</comment>
<accession>A0A352ISD8</accession>
<sequence length="85" mass="9618">KILNRKTLVRTLALDTTARERFYHLFDGIEHIPARESTLAAARELLSPNEEASRQQRLATLLRNLSNLSSEERQELRALSSGTGD</sequence>
<evidence type="ECO:0000313" key="2">
    <source>
        <dbReference type="Proteomes" id="UP000263489"/>
    </source>
</evidence>
<reference evidence="1 2" key="1">
    <citation type="journal article" date="2018" name="Nat. Biotechnol.">
        <title>A standardized bacterial taxonomy based on genome phylogeny substantially revises the tree of life.</title>
        <authorList>
            <person name="Parks D.H."/>
            <person name="Chuvochina M."/>
            <person name="Waite D.W."/>
            <person name="Rinke C."/>
            <person name="Skarshewski A."/>
            <person name="Chaumeil P.A."/>
            <person name="Hugenholtz P."/>
        </authorList>
    </citation>
    <scope>NUCLEOTIDE SEQUENCE [LARGE SCALE GENOMIC DNA]</scope>
    <source>
        <strain evidence="1">UBA9380</strain>
    </source>
</reference>
<dbReference type="EMBL" id="DNNA01000141">
    <property type="protein sequence ID" value="HBC34371.1"/>
    <property type="molecule type" value="Genomic_DNA"/>
</dbReference>
<dbReference type="AlphaFoldDB" id="A0A352ISD8"/>